<keyword evidence="3" id="KW-1185">Reference proteome</keyword>
<sequence length="177" mass="19502">MTSPSGLRHVPYTAESNGLSAPPSPIPSAVQHKQRTMARWRLDRQRPNRSWSLGRRLLSPESYVKWIGHNSQSNPSKASRSRRQIREEEEEKNSARSVCRVGGEERGGGGGGQAQGQDEGPGGVGNTETQKHCVRGIGMSARTPPHVARPFSAPHATSAKMNMDWKRALYCREQYGS</sequence>
<dbReference type="Proteomes" id="UP001240678">
    <property type="component" value="Unassembled WGS sequence"/>
</dbReference>
<feature type="region of interest" description="Disordered" evidence="1">
    <location>
        <begin position="1"/>
        <end position="48"/>
    </location>
</feature>
<organism evidence="2 3">
    <name type="scientific">Colletotrichum costaricense</name>
    <dbReference type="NCBI Taxonomy" id="1209916"/>
    <lineage>
        <taxon>Eukaryota</taxon>
        <taxon>Fungi</taxon>
        <taxon>Dikarya</taxon>
        <taxon>Ascomycota</taxon>
        <taxon>Pezizomycotina</taxon>
        <taxon>Sordariomycetes</taxon>
        <taxon>Hypocreomycetidae</taxon>
        <taxon>Glomerellales</taxon>
        <taxon>Glomerellaceae</taxon>
        <taxon>Colletotrichum</taxon>
        <taxon>Colletotrichum acutatum species complex</taxon>
    </lineage>
</organism>
<dbReference type="GeneID" id="85337105"/>
<dbReference type="AlphaFoldDB" id="A0AAI9Z0H1"/>
<evidence type="ECO:0000256" key="1">
    <source>
        <dbReference type="SAM" id="MobiDB-lite"/>
    </source>
</evidence>
<feature type="compositionally biased region" description="Polar residues" evidence="1">
    <location>
        <begin position="69"/>
        <end position="78"/>
    </location>
</feature>
<name>A0AAI9Z0H1_9PEZI</name>
<dbReference type="EMBL" id="MOOE01000005">
    <property type="protein sequence ID" value="KAK1530275.1"/>
    <property type="molecule type" value="Genomic_DNA"/>
</dbReference>
<comment type="caution">
    <text evidence="2">The sequence shown here is derived from an EMBL/GenBank/DDBJ whole genome shotgun (WGS) entry which is preliminary data.</text>
</comment>
<proteinExistence type="predicted"/>
<evidence type="ECO:0000313" key="2">
    <source>
        <dbReference type="EMBL" id="KAK1530275.1"/>
    </source>
</evidence>
<evidence type="ECO:0000313" key="3">
    <source>
        <dbReference type="Proteomes" id="UP001240678"/>
    </source>
</evidence>
<feature type="compositionally biased region" description="Gly residues" evidence="1">
    <location>
        <begin position="108"/>
        <end position="125"/>
    </location>
</feature>
<reference evidence="2 3" key="1">
    <citation type="submission" date="2016-10" db="EMBL/GenBank/DDBJ databases">
        <title>The genome sequence of Colletotrichum fioriniae PJ7.</title>
        <authorList>
            <person name="Baroncelli R."/>
        </authorList>
    </citation>
    <scope>NUCLEOTIDE SEQUENCE [LARGE SCALE GENOMIC DNA]</scope>
    <source>
        <strain evidence="2 3">IMI 309622</strain>
    </source>
</reference>
<feature type="region of interest" description="Disordered" evidence="1">
    <location>
        <begin position="67"/>
        <end position="129"/>
    </location>
</feature>
<protein>
    <submittedName>
        <fullName evidence="2">Uncharacterized protein</fullName>
    </submittedName>
</protein>
<dbReference type="RefSeq" id="XP_060315330.1">
    <property type="nucleotide sequence ID" value="XM_060453558.1"/>
</dbReference>
<gene>
    <name evidence="2" type="ORF">CCOS01_05378</name>
</gene>
<accession>A0AAI9Z0H1</accession>